<keyword evidence="7 9" id="KW-0326">Glycosidase</keyword>
<evidence type="ECO:0000313" key="14">
    <source>
        <dbReference type="EMBL" id="KDP34894.1"/>
    </source>
</evidence>
<dbReference type="GO" id="GO:0030246">
    <property type="term" value="F:carbohydrate binding"/>
    <property type="evidence" value="ECO:0007669"/>
    <property type="project" value="InterPro"/>
</dbReference>
<sequence length="908" mass="101604">MNKPARSHSHHLLLLLLFFFFTFLIPLSQEQELNDTVGYGYVIESVVVSLPDRSLKADLSLIKNSTVYGPDIQSVSLFASFETKERIRIRITDSQAQRWEIPQEIIPRQDHHISLVNYVKNPPASHRALLENKILSSPNSDLVFTLRDTTPFGFSVSRKSNGDVLFDAMPDTADPGSFLVFKDQYIQLSTSLPAIRSSIYGLGEHTKSSFKLKPKETLTLWNADLASANLDMNLYGSHPFYIDVRSPSDDGRVPAGSSHGVLLLNSNGMDIIYSGDRISYKVIGGIIDLYIFAGASPDSVIQQYTELIGRPAPMPYWSFGFHQCRYGYKNVSDLEAVVAGYAKAGIPLEVMWTDIDYMDAYKDFTLDPINFPAGLMKQFVHKLHQNAQKYIVIVDAGLGVNDTYETYKRGIESDVFIKRDGVPYLGEVWPGQVYFPDFLKPNTTIFWMNEIKQFLDILPVDGIWLDMNEISNFITSPPTPFSTLDDPPYKINNAGIRRPINNKTIPATCLHFGNITEYDAHNLFGLLEARATHEALINVTSKRPFVLSRSTFVSSGKYAAHWTGDIASTWEDLANTIPTMLSFGLFGIPMVGADICGFSGNTTEELCRRWIQLGAFYPFARDHSEKNSIRQELYLWDSVASVAREALGLRYRLLPYLYTLMYEAHSKGTPIARPLFFSFPEDTNTYAINSQFLIGKGVMVSPVVTAGATTVDAYFPRGNWFSLFNYLNSVSVNSGSYVTLDAPSDHINVHIREGTILAMQGEAMTTKMARKTPFELLVVVSSNGNSTGELFLDEGEEPEMGGSNGDWSFLRFYGGKIGNDTVFVASEIVNGEFASSEKWFVDKVSFIGLEKANGLKAHDQLRITKGTMLNGNPVVKGYLDDNLEFLVIEISRLSLLIGKEFKLELKLY</sequence>
<keyword evidence="4 10" id="KW-0732">Signal</keyword>
<dbReference type="FunFam" id="3.20.20.80:FF:000016">
    <property type="entry name" value="Maltase-glucoamylase, intestinal"/>
    <property type="match status" value="1"/>
</dbReference>
<dbReference type="InterPro" id="IPR030459">
    <property type="entry name" value="Glyco_hydro_31_CS"/>
</dbReference>
<evidence type="ECO:0000259" key="12">
    <source>
        <dbReference type="Pfam" id="PF13802"/>
    </source>
</evidence>
<dbReference type="STRING" id="180498.A0A067KSS5"/>
<dbReference type="Pfam" id="PF13802">
    <property type="entry name" value="Gal_mutarotas_2"/>
    <property type="match status" value="1"/>
</dbReference>
<evidence type="ECO:0000256" key="10">
    <source>
        <dbReference type="SAM" id="SignalP"/>
    </source>
</evidence>
<dbReference type="PANTHER" id="PTHR22762">
    <property type="entry name" value="ALPHA-GLUCOSIDASE"/>
    <property type="match status" value="1"/>
</dbReference>
<dbReference type="PROSITE" id="PS00707">
    <property type="entry name" value="GLYCOSYL_HYDROL_F31_2"/>
    <property type="match status" value="1"/>
</dbReference>
<evidence type="ECO:0000259" key="11">
    <source>
        <dbReference type="Pfam" id="PF01055"/>
    </source>
</evidence>
<evidence type="ECO:0000256" key="1">
    <source>
        <dbReference type="ARBA" id="ARBA00001657"/>
    </source>
</evidence>
<evidence type="ECO:0000313" key="15">
    <source>
        <dbReference type="Proteomes" id="UP000027138"/>
    </source>
</evidence>
<evidence type="ECO:0000256" key="7">
    <source>
        <dbReference type="ARBA" id="ARBA00023295"/>
    </source>
</evidence>
<protein>
    <recommendedName>
        <fullName evidence="3">alpha-glucosidase</fullName>
        <ecNumber evidence="3">3.2.1.20</ecNumber>
    </recommendedName>
    <alternativeName>
        <fullName evidence="8">Maltase</fullName>
    </alternativeName>
</protein>
<dbReference type="Gene3D" id="2.60.40.1180">
    <property type="entry name" value="Golgi alpha-mannosidase II"/>
    <property type="match status" value="2"/>
</dbReference>
<dbReference type="InterPro" id="IPR025887">
    <property type="entry name" value="Glyco_hydro_31_N_dom"/>
</dbReference>
<evidence type="ECO:0000256" key="3">
    <source>
        <dbReference type="ARBA" id="ARBA00012741"/>
    </source>
</evidence>
<evidence type="ECO:0000256" key="9">
    <source>
        <dbReference type="RuleBase" id="RU361185"/>
    </source>
</evidence>
<comment type="similarity">
    <text evidence="2 9">Belongs to the glycosyl hydrolase 31 family.</text>
</comment>
<dbReference type="InterPro" id="IPR017853">
    <property type="entry name" value="GH"/>
</dbReference>
<evidence type="ECO:0000256" key="5">
    <source>
        <dbReference type="ARBA" id="ARBA00022801"/>
    </source>
</evidence>
<dbReference type="PANTHER" id="PTHR22762:SF133">
    <property type="entry name" value="P-TYPE DOMAIN-CONTAINING PROTEIN"/>
    <property type="match status" value="1"/>
</dbReference>
<keyword evidence="5 9" id="KW-0378">Hydrolase</keyword>
<dbReference type="Pfam" id="PF21365">
    <property type="entry name" value="Glyco_hydro_31_3rd"/>
    <property type="match status" value="1"/>
</dbReference>
<dbReference type="AlphaFoldDB" id="A0A067KSS5"/>
<accession>A0A067KSS5</accession>
<evidence type="ECO:0000256" key="8">
    <source>
        <dbReference type="ARBA" id="ARBA00041343"/>
    </source>
</evidence>
<dbReference type="InterPro" id="IPR000322">
    <property type="entry name" value="Glyco_hydro_31_TIM"/>
</dbReference>
<proteinExistence type="inferred from homology"/>
<feature type="domain" description="Glycoside hydrolase family 31 TIM barrel" evidence="11">
    <location>
        <begin position="311"/>
        <end position="660"/>
    </location>
</feature>
<evidence type="ECO:0000256" key="6">
    <source>
        <dbReference type="ARBA" id="ARBA00023180"/>
    </source>
</evidence>
<comment type="catalytic activity">
    <reaction evidence="1">
        <text>Hydrolysis of terminal, non-reducing (1-&gt;4)-linked alpha-D-glucose residues with release of alpha-D-glucose.</text>
        <dbReference type="EC" id="3.2.1.20"/>
    </reaction>
</comment>
<dbReference type="PROSITE" id="PS00129">
    <property type="entry name" value="GLYCOSYL_HYDROL_F31_1"/>
    <property type="match status" value="1"/>
</dbReference>
<gene>
    <name evidence="14" type="ORF">JCGZ_09182</name>
</gene>
<dbReference type="Proteomes" id="UP000027138">
    <property type="component" value="Unassembled WGS sequence"/>
</dbReference>
<dbReference type="InterPro" id="IPR030458">
    <property type="entry name" value="Glyco_hydro_31_AS"/>
</dbReference>
<dbReference type="CDD" id="cd06602">
    <property type="entry name" value="GH31_MGAM_SI_GAA"/>
    <property type="match status" value="1"/>
</dbReference>
<keyword evidence="6" id="KW-0325">Glycoprotein</keyword>
<name>A0A067KSS5_JATCU</name>
<dbReference type="SUPFAM" id="SSF51011">
    <property type="entry name" value="Glycosyl hydrolase domain"/>
    <property type="match status" value="1"/>
</dbReference>
<evidence type="ECO:0000259" key="13">
    <source>
        <dbReference type="Pfam" id="PF21365"/>
    </source>
</evidence>
<feature type="chain" id="PRO_5001639819" description="alpha-glucosidase" evidence="10">
    <location>
        <begin position="31"/>
        <end position="908"/>
    </location>
</feature>
<dbReference type="GO" id="GO:0005975">
    <property type="term" value="P:carbohydrate metabolic process"/>
    <property type="evidence" value="ECO:0007669"/>
    <property type="project" value="InterPro"/>
</dbReference>
<feature type="signal peptide" evidence="10">
    <location>
        <begin position="1"/>
        <end position="30"/>
    </location>
</feature>
<dbReference type="Gene3D" id="3.20.20.80">
    <property type="entry name" value="Glycosidases"/>
    <property type="match status" value="1"/>
</dbReference>
<evidence type="ECO:0000256" key="2">
    <source>
        <dbReference type="ARBA" id="ARBA00007806"/>
    </source>
</evidence>
<dbReference type="SUPFAM" id="SSF51445">
    <property type="entry name" value="(Trans)glycosidases"/>
    <property type="match status" value="1"/>
</dbReference>
<dbReference type="EMBL" id="KK914502">
    <property type="protein sequence ID" value="KDP34894.1"/>
    <property type="molecule type" value="Genomic_DNA"/>
</dbReference>
<dbReference type="FunFam" id="2.60.40.1180:FF:000044">
    <property type="entry name" value="Alpha-glucosidase 1"/>
    <property type="match status" value="1"/>
</dbReference>
<feature type="domain" description="Glycoside hydrolase family 31 N-terminal" evidence="12">
    <location>
        <begin position="147"/>
        <end position="266"/>
    </location>
</feature>
<feature type="domain" description="Glycosyl hydrolase family 31 C-terminal" evidence="13">
    <location>
        <begin position="668"/>
        <end position="757"/>
    </location>
</feature>
<dbReference type="InterPro" id="IPR048395">
    <property type="entry name" value="Glyco_hydro_31_C"/>
</dbReference>
<keyword evidence="15" id="KW-1185">Reference proteome</keyword>
<dbReference type="Gene3D" id="2.60.40.1760">
    <property type="entry name" value="glycosyl hydrolase (family 31)"/>
    <property type="match status" value="1"/>
</dbReference>
<dbReference type="InterPro" id="IPR011013">
    <property type="entry name" value="Gal_mutarotase_sf_dom"/>
</dbReference>
<dbReference type="EC" id="3.2.1.20" evidence="3"/>
<dbReference type="OrthoDB" id="5839090at2759"/>
<dbReference type="CDD" id="cd14752">
    <property type="entry name" value="GH31_N"/>
    <property type="match status" value="1"/>
</dbReference>
<dbReference type="InterPro" id="IPR013780">
    <property type="entry name" value="Glyco_hydro_b"/>
</dbReference>
<organism evidence="14 15">
    <name type="scientific">Jatropha curcas</name>
    <name type="common">Barbados nut</name>
    <dbReference type="NCBI Taxonomy" id="180498"/>
    <lineage>
        <taxon>Eukaryota</taxon>
        <taxon>Viridiplantae</taxon>
        <taxon>Streptophyta</taxon>
        <taxon>Embryophyta</taxon>
        <taxon>Tracheophyta</taxon>
        <taxon>Spermatophyta</taxon>
        <taxon>Magnoliopsida</taxon>
        <taxon>eudicotyledons</taxon>
        <taxon>Gunneridae</taxon>
        <taxon>Pentapetalae</taxon>
        <taxon>rosids</taxon>
        <taxon>fabids</taxon>
        <taxon>Malpighiales</taxon>
        <taxon>Euphorbiaceae</taxon>
        <taxon>Crotonoideae</taxon>
        <taxon>Jatropheae</taxon>
        <taxon>Jatropha</taxon>
    </lineage>
</organism>
<dbReference type="GO" id="GO:0090599">
    <property type="term" value="F:alpha-glucosidase activity"/>
    <property type="evidence" value="ECO:0007669"/>
    <property type="project" value="UniProtKB-ARBA"/>
</dbReference>
<dbReference type="Pfam" id="PF01055">
    <property type="entry name" value="Glyco_hydro_31_2nd"/>
    <property type="match status" value="1"/>
</dbReference>
<dbReference type="SUPFAM" id="SSF74650">
    <property type="entry name" value="Galactose mutarotase-like"/>
    <property type="match status" value="1"/>
</dbReference>
<evidence type="ECO:0000256" key="4">
    <source>
        <dbReference type="ARBA" id="ARBA00022729"/>
    </source>
</evidence>
<reference evidence="14 15" key="1">
    <citation type="journal article" date="2014" name="PLoS ONE">
        <title>Global Analysis of Gene Expression Profiles in Physic Nut (Jatropha curcas L.) Seedlings Exposed to Salt Stress.</title>
        <authorList>
            <person name="Zhang L."/>
            <person name="Zhang C."/>
            <person name="Wu P."/>
            <person name="Chen Y."/>
            <person name="Li M."/>
            <person name="Jiang H."/>
            <person name="Wu G."/>
        </authorList>
    </citation>
    <scope>NUCLEOTIDE SEQUENCE [LARGE SCALE GENOMIC DNA]</scope>
    <source>
        <strain evidence="15">cv. GZQX0401</strain>
        <tissue evidence="14">Young leaves</tissue>
    </source>
</reference>